<feature type="domain" description="Coenzyme Q-binding protein COQ10 START" evidence="1">
    <location>
        <begin position="73"/>
        <end position="195"/>
    </location>
</feature>
<keyword evidence="3" id="KW-1185">Reference proteome</keyword>
<evidence type="ECO:0000259" key="1">
    <source>
        <dbReference type="Pfam" id="PF03364"/>
    </source>
</evidence>
<name>A0AAV9INN3_9RHOD</name>
<organism evidence="2 3">
    <name type="scientific">Galdieria yellowstonensis</name>
    <dbReference type="NCBI Taxonomy" id="3028027"/>
    <lineage>
        <taxon>Eukaryota</taxon>
        <taxon>Rhodophyta</taxon>
        <taxon>Bangiophyceae</taxon>
        <taxon>Galdieriales</taxon>
        <taxon>Galdieriaceae</taxon>
        <taxon>Galdieria</taxon>
    </lineage>
</organism>
<dbReference type="PANTHER" id="PTHR33824">
    <property type="entry name" value="POLYKETIDE CYCLASE/DEHYDRASE AND LIPID TRANSPORT SUPERFAMILY PROTEIN"/>
    <property type="match status" value="1"/>
</dbReference>
<dbReference type="PANTHER" id="PTHR33824:SF7">
    <property type="entry name" value="POLYKETIDE CYCLASE_DEHYDRASE AND LIPID TRANSPORT SUPERFAMILY PROTEIN"/>
    <property type="match status" value="1"/>
</dbReference>
<accession>A0AAV9INN3</accession>
<proteinExistence type="predicted"/>
<dbReference type="Pfam" id="PF03364">
    <property type="entry name" value="Polyketide_cyc"/>
    <property type="match status" value="1"/>
</dbReference>
<dbReference type="EMBL" id="JANCYU010000073">
    <property type="protein sequence ID" value="KAK4528979.1"/>
    <property type="molecule type" value="Genomic_DNA"/>
</dbReference>
<dbReference type="InterPro" id="IPR047137">
    <property type="entry name" value="ORF3"/>
</dbReference>
<dbReference type="AlphaFoldDB" id="A0AAV9INN3"/>
<dbReference type="InterPro" id="IPR005031">
    <property type="entry name" value="COQ10_START"/>
</dbReference>
<sequence length="218" mass="25959">MHLSFVCPSVWHRQPTYFTNNNKNNRRFTTIPTTTTTRLLSRQPYYRYRGSLFWLLFASSEGEWIKHSVKLDVQVPRELAFDTYSNLEKMPNWSPWLKSVQVDPKQPEFATWYLAARGLTVSWRSRNTRVERPIIIAWESIQGLPNRGSVQFFENNQQSTQVQLTVEYRVPRFLKVILSSAFVAKFVENTLLEDLKRFRQYVVREYNYAAQKNKNIHK</sequence>
<dbReference type="Gene3D" id="3.30.530.20">
    <property type="match status" value="1"/>
</dbReference>
<evidence type="ECO:0000313" key="2">
    <source>
        <dbReference type="EMBL" id="KAK4528979.1"/>
    </source>
</evidence>
<dbReference type="Proteomes" id="UP001300502">
    <property type="component" value="Unassembled WGS sequence"/>
</dbReference>
<gene>
    <name evidence="2" type="ORF">GAYE_SCF68G6928</name>
</gene>
<comment type="caution">
    <text evidence="2">The sequence shown here is derived from an EMBL/GenBank/DDBJ whole genome shotgun (WGS) entry which is preliminary data.</text>
</comment>
<dbReference type="SUPFAM" id="SSF55961">
    <property type="entry name" value="Bet v1-like"/>
    <property type="match status" value="1"/>
</dbReference>
<evidence type="ECO:0000313" key="3">
    <source>
        <dbReference type="Proteomes" id="UP001300502"/>
    </source>
</evidence>
<dbReference type="InterPro" id="IPR023393">
    <property type="entry name" value="START-like_dom_sf"/>
</dbReference>
<protein>
    <recommendedName>
        <fullName evidence="1">Coenzyme Q-binding protein COQ10 START domain-containing protein</fullName>
    </recommendedName>
</protein>
<reference evidence="2 3" key="1">
    <citation type="submission" date="2022-07" db="EMBL/GenBank/DDBJ databases">
        <title>Genome-wide signatures of adaptation to extreme environments.</title>
        <authorList>
            <person name="Cho C.H."/>
            <person name="Yoon H.S."/>
        </authorList>
    </citation>
    <scope>NUCLEOTIDE SEQUENCE [LARGE SCALE GENOMIC DNA]</scope>
    <source>
        <strain evidence="2 3">108.79 E11</strain>
    </source>
</reference>